<evidence type="ECO:0000313" key="3">
    <source>
        <dbReference type="EMBL" id="TDP86637.1"/>
    </source>
</evidence>
<accession>A0A4R6RKZ9</accession>
<keyword evidence="4" id="KW-1185">Reference proteome</keyword>
<dbReference type="GO" id="GO:0005886">
    <property type="term" value="C:plasma membrane"/>
    <property type="evidence" value="ECO:0007669"/>
    <property type="project" value="TreeGrafter"/>
</dbReference>
<dbReference type="PANTHER" id="PTHR30336">
    <property type="entry name" value="INNER MEMBRANE PROTEIN, PROBABLE PERMEASE"/>
    <property type="match status" value="1"/>
</dbReference>
<dbReference type="InterPro" id="IPR014729">
    <property type="entry name" value="Rossmann-like_a/b/a_fold"/>
</dbReference>
<dbReference type="Proteomes" id="UP000294547">
    <property type="component" value="Unassembled WGS sequence"/>
</dbReference>
<comment type="caution">
    <text evidence="3">The sequence shown here is derived from an EMBL/GenBank/DDBJ whole genome shotgun (WGS) entry which is preliminary data.</text>
</comment>
<sequence>MFYLLSKLAFLAVRPSNAVILAMLIGLVARGTRFRKFGTRLGLFGLFALVVFAWTGAGDVLINPLERRFPFPELGDTPPTGIIVLGGVLDPWSTRMHHTPQTIDGAERIAAGIDLARRYPSARLVYSGGTADAPPALEPEADIVGRMFAEAGIAPDRVVLEKRSLNTRENALFSYDLVGPRSGERWIVVTSAFHMPRAIGCLRAAGWTGLVAYPVDYRGDPLPDIVDLKSASESLLRTDLAVKEWIGLVVYRFGGFTDALFPAP</sequence>
<dbReference type="GO" id="GO:0043164">
    <property type="term" value="P:Gram-negative-bacterium-type cell wall biogenesis"/>
    <property type="evidence" value="ECO:0007669"/>
    <property type="project" value="TreeGrafter"/>
</dbReference>
<dbReference type="InterPro" id="IPR051599">
    <property type="entry name" value="Cell_Envelope_Assoc"/>
</dbReference>
<keyword evidence="1" id="KW-0472">Membrane</keyword>
<dbReference type="CDD" id="cd06259">
    <property type="entry name" value="YdcF-like"/>
    <property type="match status" value="1"/>
</dbReference>
<protein>
    <submittedName>
        <fullName evidence="3">Uncharacterized SAM-binding protein YcdF (DUF218 family)</fullName>
    </submittedName>
</protein>
<dbReference type="AlphaFoldDB" id="A0A4R6RKZ9"/>
<feature type="transmembrane region" description="Helical" evidence="1">
    <location>
        <begin position="41"/>
        <end position="62"/>
    </location>
</feature>
<dbReference type="PANTHER" id="PTHR30336:SF4">
    <property type="entry name" value="ENVELOPE BIOGENESIS FACTOR ELYC"/>
    <property type="match status" value="1"/>
</dbReference>
<evidence type="ECO:0000259" key="2">
    <source>
        <dbReference type="Pfam" id="PF02698"/>
    </source>
</evidence>
<dbReference type="EMBL" id="SNXY01000006">
    <property type="protein sequence ID" value="TDP86637.1"/>
    <property type="molecule type" value="Genomic_DNA"/>
</dbReference>
<name>A0A4R6RKZ9_9HYPH</name>
<dbReference type="RefSeq" id="WP_126536859.1">
    <property type="nucleotide sequence ID" value="NZ_BSPM01000008.1"/>
</dbReference>
<evidence type="ECO:0000256" key="1">
    <source>
        <dbReference type="SAM" id="Phobius"/>
    </source>
</evidence>
<proteinExistence type="predicted"/>
<keyword evidence="1" id="KW-1133">Transmembrane helix</keyword>
<dbReference type="OrthoDB" id="9809813at2"/>
<gene>
    <name evidence="3" type="ORF">EDD54_0516</name>
</gene>
<evidence type="ECO:0000313" key="4">
    <source>
        <dbReference type="Proteomes" id="UP000294547"/>
    </source>
</evidence>
<keyword evidence="1" id="KW-0812">Transmembrane</keyword>
<organism evidence="3 4">
    <name type="scientific">Oharaeibacter diazotrophicus</name>
    <dbReference type="NCBI Taxonomy" id="1920512"/>
    <lineage>
        <taxon>Bacteria</taxon>
        <taxon>Pseudomonadati</taxon>
        <taxon>Pseudomonadota</taxon>
        <taxon>Alphaproteobacteria</taxon>
        <taxon>Hyphomicrobiales</taxon>
        <taxon>Pleomorphomonadaceae</taxon>
        <taxon>Oharaeibacter</taxon>
    </lineage>
</organism>
<dbReference type="InterPro" id="IPR003848">
    <property type="entry name" value="DUF218"/>
</dbReference>
<dbReference type="GO" id="GO:0000270">
    <property type="term" value="P:peptidoglycan metabolic process"/>
    <property type="evidence" value="ECO:0007669"/>
    <property type="project" value="TreeGrafter"/>
</dbReference>
<feature type="transmembrane region" description="Helical" evidence="1">
    <location>
        <begin position="12"/>
        <end position="29"/>
    </location>
</feature>
<reference evidence="3 4" key="1">
    <citation type="submission" date="2019-03" db="EMBL/GenBank/DDBJ databases">
        <title>Genomic Encyclopedia of Type Strains, Phase IV (KMG-IV): sequencing the most valuable type-strain genomes for metagenomic binning, comparative biology and taxonomic classification.</title>
        <authorList>
            <person name="Goeker M."/>
        </authorList>
    </citation>
    <scope>NUCLEOTIDE SEQUENCE [LARGE SCALE GENOMIC DNA]</scope>
    <source>
        <strain evidence="3 4">DSM 102969</strain>
    </source>
</reference>
<dbReference type="Gene3D" id="3.40.50.620">
    <property type="entry name" value="HUPs"/>
    <property type="match status" value="1"/>
</dbReference>
<feature type="domain" description="DUF218" evidence="2">
    <location>
        <begin position="81"/>
        <end position="247"/>
    </location>
</feature>
<dbReference type="Pfam" id="PF02698">
    <property type="entry name" value="DUF218"/>
    <property type="match status" value="1"/>
</dbReference>